<proteinExistence type="predicted"/>
<keyword evidence="2" id="KW-1185">Reference proteome</keyword>
<sequence length="306" mass="33430">MIWHNRLQATVLPWRETGKQYIISCIDALVSDNRVQIAIGRSNLLHQLYAVGLDSPHLRAYPLSTDNHAGLPHLLGLAHRSLDDASKAYLEGTLDPLRQACNSVPLELRDALATDEKTPGTISLLLGSISRFHFDVDASIVWADNYLKFFLGPVTSAKLDRVVRRLCTYAAKIHGRNVFVNYILEKVELPKSPGSPAHHLAQILDGGLEGDPTHNGLSPYKVAIEVALQTTLHMAKTSLLAQVVGRSLMLAADQLDPNNPSGSVYLGMGINSIVNMSQDLDHLATAIDPLLDGQHGSPVEYAFNKQ</sequence>
<reference evidence="1 2" key="1">
    <citation type="journal article" date="2024" name="IMA Fungus">
        <title>Apiospora arundinis, a panoply of carbohydrate-active enzymes and secondary metabolites.</title>
        <authorList>
            <person name="Sorensen T."/>
            <person name="Petersen C."/>
            <person name="Muurmann A.T."/>
            <person name="Christiansen J.V."/>
            <person name="Brundto M.L."/>
            <person name="Overgaard C.K."/>
            <person name="Boysen A.T."/>
            <person name="Wollenberg R.D."/>
            <person name="Larsen T.O."/>
            <person name="Sorensen J.L."/>
            <person name="Nielsen K.L."/>
            <person name="Sondergaard T.E."/>
        </authorList>
    </citation>
    <scope>NUCLEOTIDE SEQUENCE [LARGE SCALE GENOMIC DNA]</scope>
    <source>
        <strain evidence="1 2">AAU 773</strain>
    </source>
</reference>
<dbReference type="EMBL" id="JAPCWZ010000004">
    <property type="protein sequence ID" value="KAK8868460.1"/>
    <property type="molecule type" value="Genomic_DNA"/>
</dbReference>
<organism evidence="1 2">
    <name type="scientific">Apiospora arundinis</name>
    <dbReference type="NCBI Taxonomy" id="335852"/>
    <lineage>
        <taxon>Eukaryota</taxon>
        <taxon>Fungi</taxon>
        <taxon>Dikarya</taxon>
        <taxon>Ascomycota</taxon>
        <taxon>Pezizomycotina</taxon>
        <taxon>Sordariomycetes</taxon>
        <taxon>Xylariomycetidae</taxon>
        <taxon>Amphisphaeriales</taxon>
        <taxon>Apiosporaceae</taxon>
        <taxon>Apiospora</taxon>
    </lineage>
</organism>
<evidence type="ECO:0000313" key="1">
    <source>
        <dbReference type="EMBL" id="KAK8868460.1"/>
    </source>
</evidence>
<name>A0ABR2IUF1_9PEZI</name>
<gene>
    <name evidence="1" type="ORF">PGQ11_007038</name>
</gene>
<dbReference type="Proteomes" id="UP001390339">
    <property type="component" value="Unassembled WGS sequence"/>
</dbReference>
<evidence type="ECO:0000313" key="2">
    <source>
        <dbReference type="Proteomes" id="UP001390339"/>
    </source>
</evidence>
<comment type="caution">
    <text evidence="1">The sequence shown here is derived from an EMBL/GenBank/DDBJ whole genome shotgun (WGS) entry which is preliminary data.</text>
</comment>
<protein>
    <submittedName>
        <fullName evidence="1">Uncharacterized protein</fullName>
    </submittedName>
</protein>
<accession>A0ABR2IUF1</accession>